<evidence type="ECO:0000259" key="7">
    <source>
        <dbReference type="PROSITE" id="PS50926"/>
    </source>
</evidence>
<dbReference type="PROSITE" id="PS51918">
    <property type="entry name" value="RADICAL_SAM"/>
    <property type="match status" value="1"/>
</dbReference>
<evidence type="ECO:0000256" key="5">
    <source>
        <dbReference type="ARBA" id="ARBA00023004"/>
    </source>
</evidence>
<dbReference type="SMART" id="SM00729">
    <property type="entry name" value="Elp3"/>
    <property type="match status" value="1"/>
</dbReference>
<dbReference type="InterPro" id="IPR020612">
    <property type="entry name" value="Methylthiotransferase_CS"/>
</dbReference>
<dbReference type="FunFam" id="3.80.30.20:FF:000001">
    <property type="entry name" value="tRNA-2-methylthio-N(6)-dimethylallyladenosine synthase 2"/>
    <property type="match status" value="1"/>
</dbReference>
<keyword evidence="10" id="KW-0808">Transferase</keyword>
<dbReference type="NCBIfam" id="TIGR01574">
    <property type="entry name" value="miaB-methiolase"/>
    <property type="match status" value="1"/>
</dbReference>
<dbReference type="FunFam" id="3.40.50.12160:FF:000003">
    <property type="entry name" value="CDK5 regulatory subunit-associated protein 1"/>
    <property type="match status" value="1"/>
</dbReference>
<keyword evidence="3" id="KW-0949">S-adenosyl-L-methionine</keyword>
<feature type="domain" description="Radical SAM core" evidence="9">
    <location>
        <begin position="146"/>
        <end position="379"/>
    </location>
</feature>
<name>A0A3B0VBU6_9ZZZZ</name>
<feature type="domain" description="TRAM" evidence="7">
    <location>
        <begin position="382"/>
        <end position="446"/>
    </location>
</feature>
<dbReference type="SFLD" id="SFLDF00273">
    <property type="entry name" value="(dimethylallyl)adenosine_tRNA"/>
    <property type="match status" value="1"/>
</dbReference>
<keyword evidence="5" id="KW-0408">Iron</keyword>
<dbReference type="AlphaFoldDB" id="A0A3B0VBU6"/>
<evidence type="ECO:0000256" key="6">
    <source>
        <dbReference type="ARBA" id="ARBA00023014"/>
    </source>
</evidence>
<dbReference type="PROSITE" id="PS50926">
    <property type="entry name" value="TRAM"/>
    <property type="match status" value="1"/>
</dbReference>
<evidence type="ECO:0000256" key="3">
    <source>
        <dbReference type="ARBA" id="ARBA00022691"/>
    </source>
</evidence>
<dbReference type="NCBIfam" id="TIGR00089">
    <property type="entry name" value="MiaB/RimO family radical SAM methylthiotransferase"/>
    <property type="match status" value="1"/>
</dbReference>
<sequence length="450" mass="50883">MKQRSLYIKTFGCQMNKRDSEIIEQLLFPCGFLPTAEMEAADLVILNTCSIRAKAEQKVFSLLGQIKQWKLSRPEMRVAVTGCVAQQEGEKIFRRMPHVDLVVGTQQIYRIPELIRQLDAGETSGRLAIDLDKKFAIPPYQTLSPAPHEFRKFITIMQGCNNYCSYCVVPATRGRETSRPVADILDEAHLLVAQGVREITLLGQNVNSYGKTNPVADTPVDFAALLHMVAKIDGLERLRFTTSNPKDLSDELIRCFTEIDILCPHFHLPVQSGSDRVLARMNRKYTVAEYLEKVEKLLDCRPDIAMSTDIIVGFPGESEQDFEQTIKLLDTVRYHGSFSFKYSDRPGTRSASFDNKVDEKVKSERLNRFQKRQNEIGLARNKEYVNTTLDIMVEGTGDPHLFHGRSTTNHIVHFPPPAGRKLHEGDTIRVHIQHAGLHSLTGTAAEEETK</sequence>
<feature type="domain" description="MTTase N-terminal" evidence="8">
    <location>
        <begin position="4"/>
        <end position="120"/>
    </location>
</feature>
<dbReference type="InterPro" id="IPR006638">
    <property type="entry name" value="Elp3/MiaA/NifB-like_rSAM"/>
</dbReference>
<evidence type="ECO:0000256" key="2">
    <source>
        <dbReference type="ARBA" id="ARBA00022485"/>
    </source>
</evidence>
<evidence type="ECO:0000256" key="4">
    <source>
        <dbReference type="ARBA" id="ARBA00022723"/>
    </source>
</evidence>
<dbReference type="PANTHER" id="PTHR43020:SF2">
    <property type="entry name" value="MITOCHONDRIAL TRNA METHYLTHIOTRANSFERASE CDK5RAP1"/>
    <property type="match status" value="1"/>
</dbReference>
<dbReference type="Gene3D" id="3.80.30.20">
    <property type="entry name" value="tm_1862 like domain"/>
    <property type="match status" value="1"/>
</dbReference>
<comment type="cofactor">
    <cofactor evidence="1">
        <name>[4Fe-4S] cluster</name>
        <dbReference type="ChEBI" id="CHEBI:49883"/>
    </cofactor>
</comment>
<dbReference type="Pfam" id="PF04055">
    <property type="entry name" value="Radical_SAM"/>
    <property type="match status" value="1"/>
</dbReference>
<dbReference type="GO" id="GO:0046872">
    <property type="term" value="F:metal ion binding"/>
    <property type="evidence" value="ECO:0007669"/>
    <property type="project" value="UniProtKB-KW"/>
</dbReference>
<keyword evidence="6" id="KW-0411">Iron-sulfur</keyword>
<dbReference type="CDD" id="cd01335">
    <property type="entry name" value="Radical_SAM"/>
    <property type="match status" value="1"/>
</dbReference>
<gene>
    <name evidence="10" type="ORF">MNBD_DELTA04-284</name>
</gene>
<dbReference type="PROSITE" id="PS01278">
    <property type="entry name" value="MTTASE_RADICAL"/>
    <property type="match status" value="1"/>
</dbReference>
<dbReference type="SUPFAM" id="SSF102114">
    <property type="entry name" value="Radical SAM enzymes"/>
    <property type="match status" value="1"/>
</dbReference>
<dbReference type="InterPro" id="IPR006463">
    <property type="entry name" value="MiaB_methiolase"/>
</dbReference>
<dbReference type="InterPro" id="IPR007197">
    <property type="entry name" value="rSAM"/>
</dbReference>
<reference evidence="10" key="1">
    <citation type="submission" date="2018-06" db="EMBL/GenBank/DDBJ databases">
        <authorList>
            <person name="Zhirakovskaya E."/>
        </authorList>
    </citation>
    <scope>NUCLEOTIDE SEQUENCE</scope>
</reference>
<dbReference type="SFLD" id="SFLDG01082">
    <property type="entry name" value="B12-binding_domain_containing"/>
    <property type="match status" value="1"/>
</dbReference>
<dbReference type="HAMAP" id="MF_01864">
    <property type="entry name" value="tRNA_metthiotr_MiaB"/>
    <property type="match status" value="1"/>
</dbReference>
<protein>
    <submittedName>
        <fullName evidence="10">tRNA-i(6)A37 methylthiotransferase</fullName>
        <ecNumber evidence="10">2.8.4.3</ecNumber>
    </submittedName>
</protein>
<keyword evidence="4" id="KW-0479">Metal-binding</keyword>
<evidence type="ECO:0000259" key="9">
    <source>
        <dbReference type="PROSITE" id="PS51918"/>
    </source>
</evidence>
<organism evidence="10">
    <name type="scientific">hydrothermal vent metagenome</name>
    <dbReference type="NCBI Taxonomy" id="652676"/>
    <lineage>
        <taxon>unclassified sequences</taxon>
        <taxon>metagenomes</taxon>
        <taxon>ecological metagenomes</taxon>
    </lineage>
</organism>
<dbReference type="InterPro" id="IPR058240">
    <property type="entry name" value="rSAM_sf"/>
</dbReference>
<evidence type="ECO:0000313" key="10">
    <source>
        <dbReference type="EMBL" id="VAW38190.1"/>
    </source>
</evidence>
<dbReference type="InterPro" id="IPR002792">
    <property type="entry name" value="TRAM_dom"/>
</dbReference>
<dbReference type="InterPro" id="IPR023404">
    <property type="entry name" value="rSAM_horseshoe"/>
</dbReference>
<dbReference type="GO" id="GO:0005829">
    <property type="term" value="C:cytosol"/>
    <property type="evidence" value="ECO:0007669"/>
    <property type="project" value="TreeGrafter"/>
</dbReference>
<dbReference type="InterPro" id="IPR038135">
    <property type="entry name" value="Methylthiotransferase_N_sf"/>
</dbReference>
<accession>A0A3B0VBU6</accession>
<dbReference type="GO" id="GO:0035597">
    <property type="term" value="F:tRNA-2-methylthio-N(6)-dimethylallyladenosine(37) synthase activity"/>
    <property type="evidence" value="ECO:0007669"/>
    <property type="project" value="UniProtKB-EC"/>
</dbReference>
<keyword evidence="2" id="KW-0004">4Fe-4S</keyword>
<dbReference type="InterPro" id="IPR013848">
    <property type="entry name" value="Methylthiotransferase_N"/>
</dbReference>
<dbReference type="Pfam" id="PF00919">
    <property type="entry name" value="UPF0004"/>
    <property type="match status" value="1"/>
</dbReference>
<dbReference type="SFLD" id="SFLDS00029">
    <property type="entry name" value="Radical_SAM"/>
    <property type="match status" value="1"/>
</dbReference>
<dbReference type="PROSITE" id="PS51449">
    <property type="entry name" value="MTTASE_N"/>
    <property type="match status" value="1"/>
</dbReference>
<dbReference type="GO" id="GO:0051539">
    <property type="term" value="F:4 iron, 4 sulfur cluster binding"/>
    <property type="evidence" value="ECO:0007669"/>
    <property type="project" value="UniProtKB-KW"/>
</dbReference>
<dbReference type="PANTHER" id="PTHR43020">
    <property type="entry name" value="CDK5 REGULATORY SUBUNIT-ASSOCIATED PROTEIN 1"/>
    <property type="match status" value="1"/>
</dbReference>
<dbReference type="SFLD" id="SFLDG01061">
    <property type="entry name" value="methylthiotransferase"/>
    <property type="match status" value="1"/>
</dbReference>
<evidence type="ECO:0000256" key="1">
    <source>
        <dbReference type="ARBA" id="ARBA00001966"/>
    </source>
</evidence>
<dbReference type="EMBL" id="UOEY01000056">
    <property type="protein sequence ID" value="VAW38190.1"/>
    <property type="molecule type" value="Genomic_DNA"/>
</dbReference>
<dbReference type="InterPro" id="IPR005839">
    <property type="entry name" value="Methylthiotransferase"/>
</dbReference>
<dbReference type="Gene3D" id="3.40.50.12160">
    <property type="entry name" value="Methylthiotransferase, N-terminal domain"/>
    <property type="match status" value="1"/>
</dbReference>
<dbReference type="EC" id="2.8.4.3" evidence="10"/>
<evidence type="ECO:0000259" key="8">
    <source>
        <dbReference type="PROSITE" id="PS51449"/>
    </source>
</evidence>
<proteinExistence type="inferred from homology"/>